<evidence type="ECO:0000256" key="1">
    <source>
        <dbReference type="SAM" id="Coils"/>
    </source>
</evidence>
<organism evidence="2 3">
    <name type="scientific">Gallaecimonas xiamenensis 3-C-1</name>
    <dbReference type="NCBI Taxonomy" id="745411"/>
    <lineage>
        <taxon>Bacteria</taxon>
        <taxon>Pseudomonadati</taxon>
        <taxon>Pseudomonadota</taxon>
        <taxon>Gammaproteobacteria</taxon>
        <taxon>Enterobacterales</taxon>
        <taxon>Gallaecimonadaceae</taxon>
        <taxon>Gallaecimonas</taxon>
    </lineage>
</organism>
<reference evidence="2 3" key="1">
    <citation type="journal article" date="2012" name="J. Bacteriol.">
        <title>Genome Sequence of Gallaecimonas xiamenensis Type Strain 3-C-1.</title>
        <authorList>
            <person name="Lai Q."/>
            <person name="Wang L."/>
            <person name="Wang W."/>
            <person name="Shao Z."/>
        </authorList>
    </citation>
    <scope>NUCLEOTIDE SEQUENCE [LARGE SCALE GENOMIC DNA]</scope>
    <source>
        <strain evidence="2 3">3-C-1</strain>
    </source>
</reference>
<feature type="coiled-coil region" evidence="1">
    <location>
        <begin position="285"/>
        <end position="312"/>
    </location>
</feature>
<dbReference type="AlphaFoldDB" id="K2JGH7"/>
<proteinExistence type="predicted"/>
<name>K2JGH7_9GAMM</name>
<feature type="coiled-coil region" evidence="1">
    <location>
        <begin position="481"/>
        <end position="586"/>
    </location>
</feature>
<gene>
    <name evidence="2" type="ORF">B3C1_09652</name>
</gene>
<accession>K2JGH7</accession>
<dbReference type="STRING" id="745411.B3C1_09652"/>
<dbReference type="EMBL" id="AMRI01000012">
    <property type="protein sequence ID" value="EKE73652.1"/>
    <property type="molecule type" value="Genomic_DNA"/>
</dbReference>
<evidence type="ECO:0000313" key="3">
    <source>
        <dbReference type="Proteomes" id="UP000006755"/>
    </source>
</evidence>
<evidence type="ECO:0000313" key="2">
    <source>
        <dbReference type="EMBL" id="EKE73652.1"/>
    </source>
</evidence>
<feature type="coiled-coil region" evidence="1">
    <location>
        <begin position="349"/>
        <end position="398"/>
    </location>
</feature>
<evidence type="ECO:0008006" key="4">
    <source>
        <dbReference type="Google" id="ProtNLM"/>
    </source>
</evidence>
<dbReference type="eggNOG" id="COG1196">
    <property type="taxonomic scope" value="Bacteria"/>
</dbReference>
<dbReference type="PATRIC" id="fig|745411.4.peg.1891"/>
<dbReference type="RefSeq" id="WP_008484513.1">
    <property type="nucleotide sequence ID" value="NZ_AMRI01000012.1"/>
</dbReference>
<keyword evidence="3" id="KW-1185">Reference proteome</keyword>
<sequence length="937" mass="106017">MAECYGLTKLALLNTAGYGKCVLPLDKSVSVCAPNNTGKSSVINALQFPLINDMRLTEWDGHSFEETRKFYFATDRSYVLLEARLPGDRAMTIGVAGRGKASGYQYQYFCYEGPLDMSDYMDGKAILPYGKLMERLQQYGRIPQELKASELNALLTGGASPYDHLAMKLIPLNNVSDAPVYKEIFRRMLNLHKLTAQDVKGFMLKVFDRHFSNARIDFLAVWHSAFDRVNRMRAQLLAMEKEADAVKALEHLLDSRAVLKGKLAAYQPRLDEALVQWHDHMDEKHHELSSRREQLSEDKAGLKDKFSFLQNQMLALGGTKTSLGQWLDEYNALYQDFALVDEPTLKANIASLKAEYEELVGLLASAKAQPMSAIERRIKDLRRQLSSNKLQFKNLEYNLYSRLREDLAPGEMAEVSKLLNPDLLALSTAKGGEVEITDDSAFGDFLEAVASAIKGHIMQLPGATVDLSHLHSAQFSASEDKLHLKETIDQQEAELNQLNAQLKVAQDLEAKLAEKSALERQVEEEQAALRAFKRFEEMQALYPERQAQFDTLAEEEAGLREQLEELRAMESRLNDQLMQLKVTEDQFKRQDETLSRVKGQRIDDQLDLISGRTTPYMIDIRLDMDALSESLEHFNRECRELRDHDLGISNTYMHLFKQGISQFDGEPDEETRCMKLINSFHNLPAEREVIARQARAALVDVAGTLSSLRNDLHRLHGEMERFNQGITRHPISNLKGFKIEVVDRPQLVQHIDTILETSRTYESGESFDLLDLNQPTDDKALGEAKDYLIKVGTDAAGLTLDDLFDIRFKVTDRAGNTDSYDKIDSAGSNGTRITIKLLCGMLFIRQLLSEKERGLYRIPLYIDEAADIDPSNQRAIIDTARHFGFVPIFASVKPQISCDVVVPIRTTRDGTVNLVEEKDWIFIDAKAPEPESAMEEA</sequence>
<dbReference type="OrthoDB" id="8573214at2"/>
<keyword evidence="1" id="KW-0175">Coiled coil</keyword>
<comment type="caution">
    <text evidence="2">The sequence shown here is derived from an EMBL/GenBank/DDBJ whole genome shotgun (WGS) entry which is preliminary data.</text>
</comment>
<protein>
    <recommendedName>
        <fullName evidence="4">Chromosome segregation ATPase</fullName>
    </recommendedName>
</protein>
<dbReference type="Proteomes" id="UP000006755">
    <property type="component" value="Unassembled WGS sequence"/>
</dbReference>